<sequence>MGKDVTGLSNVNKLNVMPNEETFDRVHVAPKISNDKVEPEQASTGDHNLQAAVDEEVQENQEEVPTVESTNIDPSLFSVRAKIEAFKNTEKKLSFKPSLDASESANTSESSKTCTPKVQPQQVSTQKFDSGISNACDVESGTDSDSPMSKKDDLHTPVMDETIQPHSPSMSGMPLQAYTDERYHDDDEDDCSFTSSSGTSMRSAKFKPTVPVGPKFVCGERVTRRKEFYMKLEEKQKAMEAERVAEEARIKEEEEAALRKLRKSMSYKANPVPSFYRQGQPPKAMLKKLPLTRPKSPNLTRTKSCNESSRSSQVENKSYGRVTRVGSGSTTPKIKDYSDTSSRCTTPKNKDRSDTKNDKSLNKFKDTNGTTKVRNRGQAKDTAITRISEEEQMNTDTPVVEETESPNHAIADGETKNATCIVEDNHKSLRSCNS</sequence>
<comment type="caution">
    <text evidence="9">The sequence shown here is derived from an EMBL/GenBank/DDBJ whole genome shotgun (WGS) entry which is preliminary data.</text>
</comment>
<evidence type="ECO:0000256" key="3">
    <source>
        <dbReference type="ARBA" id="ARBA00022490"/>
    </source>
</evidence>
<feature type="compositionally biased region" description="Polar residues" evidence="7">
    <location>
        <begin position="101"/>
        <end position="133"/>
    </location>
</feature>
<feature type="compositionally biased region" description="Basic and acidic residues" evidence="7">
    <location>
        <begin position="348"/>
        <end position="366"/>
    </location>
</feature>
<feature type="coiled-coil region" evidence="6">
    <location>
        <begin position="229"/>
        <end position="264"/>
    </location>
</feature>
<dbReference type="Pfam" id="PF06886">
    <property type="entry name" value="TPX2"/>
    <property type="match status" value="1"/>
</dbReference>
<dbReference type="InterPro" id="IPR027329">
    <property type="entry name" value="TPX2_C"/>
</dbReference>
<dbReference type="Proteomes" id="UP001454036">
    <property type="component" value="Unassembled WGS sequence"/>
</dbReference>
<dbReference type="GO" id="GO:0005874">
    <property type="term" value="C:microtubule"/>
    <property type="evidence" value="ECO:0007669"/>
    <property type="project" value="UniProtKB-KW"/>
</dbReference>
<feature type="region of interest" description="Disordered" evidence="7">
    <location>
        <begin position="97"/>
        <end position="172"/>
    </location>
</feature>
<dbReference type="PANTHER" id="PTHR46372">
    <property type="entry name" value="PROTEIN WVD2-LIKE 3"/>
    <property type="match status" value="1"/>
</dbReference>
<feature type="compositionally biased region" description="Low complexity" evidence="7">
    <location>
        <begin position="192"/>
        <end position="203"/>
    </location>
</feature>
<comment type="similarity">
    <text evidence="2">Belongs to the TPX2 family.</text>
</comment>
<dbReference type="GO" id="GO:0008017">
    <property type="term" value="F:microtubule binding"/>
    <property type="evidence" value="ECO:0007669"/>
    <property type="project" value="InterPro"/>
</dbReference>
<evidence type="ECO:0000256" key="2">
    <source>
        <dbReference type="ARBA" id="ARBA00005885"/>
    </source>
</evidence>
<dbReference type="InterPro" id="IPR044806">
    <property type="entry name" value="WVD2/WDL1-4"/>
</dbReference>
<keyword evidence="5" id="KW-0206">Cytoskeleton</keyword>
<protein>
    <recommendedName>
        <fullName evidence="8">TPX2 C-terminal domain-containing protein</fullName>
    </recommendedName>
</protein>
<keyword evidence="10" id="KW-1185">Reference proteome</keyword>
<evidence type="ECO:0000256" key="1">
    <source>
        <dbReference type="ARBA" id="ARBA00004245"/>
    </source>
</evidence>
<evidence type="ECO:0000256" key="4">
    <source>
        <dbReference type="ARBA" id="ARBA00022701"/>
    </source>
</evidence>
<keyword evidence="3" id="KW-0963">Cytoplasm</keyword>
<evidence type="ECO:0000256" key="5">
    <source>
        <dbReference type="ARBA" id="ARBA00023212"/>
    </source>
</evidence>
<evidence type="ECO:0000313" key="9">
    <source>
        <dbReference type="EMBL" id="GAA0173062.1"/>
    </source>
</evidence>
<reference evidence="9 10" key="1">
    <citation type="submission" date="2024-01" db="EMBL/GenBank/DDBJ databases">
        <title>The complete chloroplast genome sequence of Lithospermum erythrorhizon: insights into the phylogenetic relationship among Boraginaceae species and the maternal lineages of purple gromwells.</title>
        <authorList>
            <person name="Okada T."/>
            <person name="Watanabe K."/>
        </authorList>
    </citation>
    <scope>NUCLEOTIDE SEQUENCE [LARGE SCALE GENOMIC DNA]</scope>
</reference>
<dbReference type="GO" id="GO:0000226">
    <property type="term" value="P:microtubule cytoskeleton organization"/>
    <property type="evidence" value="ECO:0007669"/>
    <property type="project" value="InterPro"/>
</dbReference>
<keyword evidence="4" id="KW-0493">Microtubule</keyword>
<feature type="region of interest" description="Disordered" evidence="7">
    <location>
        <begin position="287"/>
        <end position="383"/>
    </location>
</feature>
<feature type="domain" description="TPX2 C-terminal" evidence="8">
    <location>
        <begin position="215"/>
        <end position="284"/>
    </location>
</feature>
<comment type="subcellular location">
    <subcellularLocation>
        <location evidence="1">Cytoplasm</location>
        <location evidence="1">Cytoskeleton</location>
    </subcellularLocation>
</comment>
<dbReference type="AlphaFoldDB" id="A0AAV3R9I2"/>
<name>A0AAV3R9I2_LITER</name>
<evidence type="ECO:0000259" key="8">
    <source>
        <dbReference type="Pfam" id="PF06886"/>
    </source>
</evidence>
<evidence type="ECO:0000313" key="10">
    <source>
        <dbReference type="Proteomes" id="UP001454036"/>
    </source>
</evidence>
<gene>
    <name evidence="9" type="ORF">LIER_26759</name>
</gene>
<feature type="region of interest" description="Disordered" evidence="7">
    <location>
        <begin position="184"/>
        <end position="206"/>
    </location>
</feature>
<feature type="compositionally biased region" description="Polar residues" evidence="7">
    <location>
        <begin position="295"/>
        <end position="316"/>
    </location>
</feature>
<evidence type="ECO:0000256" key="7">
    <source>
        <dbReference type="SAM" id="MobiDB-lite"/>
    </source>
</evidence>
<evidence type="ECO:0000256" key="6">
    <source>
        <dbReference type="SAM" id="Coils"/>
    </source>
</evidence>
<organism evidence="9 10">
    <name type="scientific">Lithospermum erythrorhizon</name>
    <name type="common">Purple gromwell</name>
    <name type="synonym">Lithospermum officinale var. erythrorhizon</name>
    <dbReference type="NCBI Taxonomy" id="34254"/>
    <lineage>
        <taxon>Eukaryota</taxon>
        <taxon>Viridiplantae</taxon>
        <taxon>Streptophyta</taxon>
        <taxon>Embryophyta</taxon>
        <taxon>Tracheophyta</taxon>
        <taxon>Spermatophyta</taxon>
        <taxon>Magnoliopsida</taxon>
        <taxon>eudicotyledons</taxon>
        <taxon>Gunneridae</taxon>
        <taxon>Pentapetalae</taxon>
        <taxon>asterids</taxon>
        <taxon>lamiids</taxon>
        <taxon>Boraginales</taxon>
        <taxon>Boraginaceae</taxon>
        <taxon>Boraginoideae</taxon>
        <taxon>Lithospermeae</taxon>
        <taxon>Lithospermum</taxon>
    </lineage>
</organism>
<keyword evidence="6" id="KW-0175">Coiled coil</keyword>
<accession>A0AAV3R9I2</accession>
<proteinExistence type="inferred from homology"/>
<dbReference type="PANTHER" id="PTHR46372:SF6">
    <property type="entry name" value="PROTEIN WVD2-LIKE 1"/>
    <property type="match status" value="1"/>
</dbReference>
<dbReference type="EMBL" id="BAABME010008431">
    <property type="protein sequence ID" value="GAA0173062.1"/>
    <property type="molecule type" value="Genomic_DNA"/>
</dbReference>